<proteinExistence type="predicted"/>
<evidence type="ECO:0000313" key="2">
    <source>
        <dbReference type="EMBL" id="CAK9073471.1"/>
    </source>
</evidence>
<dbReference type="Proteomes" id="UP001642464">
    <property type="component" value="Unassembled WGS sequence"/>
</dbReference>
<feature type="region of interest" description="Disordered" evidence="1">
    <location>
        <begin position="424"/>
        <end position="448"/>
    </location>
</feature>
<dbReference type="EMBL" id="CAXAMM010034869">
    <property type="protein sequence ID" value="CAK9073471.1"/>
    <property type="molecule type" value="Genomic_DNA"/>
</dbReference>
<evidence type="ECO:0000256" key="1">
    <source>
        <dbReference type="SAM" id="MobiDB-lite"/>
    </source>
</evidence>
<accession>A0ABP0PCI8</accession>
<keyword evidence="3" id="KW-1185">Reference proteome</keyword>
<feature type="region of interest" description="Disordered" evidence="1">
    <location>
        <begin position="279"/>
        <end position="302"/>
    </location>
</feature>
<gene>
    <name evidence="2" type="ORF">SCF082_LOCUS35963</name>
</gene>
<evidence type="ECO:0000313" key="3">
    <source>
        <dbReference type="Proteomes" id="UP001642464"/>
    </source>
</evidence>
<name>A0ABP0PCI8_9DINO</name>
<organism evidence="2 3">
    <name type="scientific">Durusdinium trenchii</name>
    <dbReference type="NCBI Taxonomy" id="1381693"/>
    <lineage>
        <taxon>Eukaryota</taxon>
        <taxon>Sar</taxon>
        <taxon>Alveolata</taxon>
        <taxon>Dinophyceae</taxon>
        <taxon>Suessiales</taxon>
        <taxon>Symbiodiniaceae</taxon>
        <taxon>Durusdinium</taxon>
    </lineage>
</organism>
<feature type="non-terminal residue" evidence="2">
    <location>
        <position position="1"/>
    </location>
</feature>
<sequence>DVPSSNPILAKEIEAYAALVRQSGVYLDIADAQLFAEHLSKNIVLAVPRVDATGKDQLDVGLLANHIAGLVPGLQREEKTIDRCKDGFWVLVSTSSDYSCEGLKNHYMPAFFTEQVGEDTFEALFEAEQEADAKSIAEAAEQLDILRKSKSPASGNTDTDVQLQTEINHYESWKTSTENLYKLRKLCADHGICFCPVPGDGNCLIWSLRMLHMGLDHEAEASEGQSRREQRLLRNTLSNRWLAVKDDPTWQTVFNCLAPEQARQEGAGTVLKKELSAKVKMEQKPSSEKDKLTPPKVDPPENARKIQRIGDAKPVSGFVRSQTQSELALKLPGSTNKVVPLESPVPDINDLFDKVQSRVPLPANPAEDDPEDSLDLSEGFVEFKIRVMKKREHNCHVCLQIYVRAGLTHDIVDEIVDGTMACEEENPDKDCQTEEPEGKVNNGNQPRNGDATGPCQGYVVCSSASGTLGLFKDKFRLWATNCKLSVISKHKYIVDASQEQYICRHEMCTGKAMCGTTLCRACEHMGEPKGPVQRLVMKFAAKYNAAMLLNKRLFYEESEATGFAEMVSKSAWGRRSDLWNKLVQSSSADLQMYVRKSFSYTPISHRTQSLNQFMDSVVMPSISVHVQSIDNQMELSELNLKIAKSAMSGQFNNNPFVQGLLVQLMATLDKQERGITTLRGRPSQKNETENRLLEEACLSFALAGGNSGLAKQLGQKTSSPKIDCDSLLALSLPNPMLSLSNPAHISENSQIVDRLFPRLADGPVRRLIMAVDHTYLQKGLIQSKLRGVRGLVGGAWSPESPETAFLPFDNIQPGDTTNTPKASMMLECLVWDPCTIKRGSFSLASAPMTLKRKKEETDMTLVKQGNLEMMKILGVLLESTAWLVRAIAFDAHQAHAMFRQALFGQLSEKDLEGFTFWQDLKFEELPSHSLTPEQFQGCSKRAMQSALHLVSFCAGVSTASLEKMYIEWSENGSFDVDPFLVDFDMDEELDEPEPEQMDECMRMLWDLEEEARDQSDQPMPEADLSKFQLRSVPDAELLQDVIHAKASYSPNKPFGVEENEEKNQAISQPHTLHQALFSEADPNIWDRLWRLSMSLRHWGGGSDKHWVPNARSSRRASAGLSWHKCLSQH</sequence>
<feature type="compositionally biased region" description="Basic and acidic residues" evidence="1">
    <location>
        <begin position="428"/>
        <end position="438"/>
    </location>
</feature>
<evidence type="ECO:0008006" key="4">
    <source>
        <dbReference type="Google" id="ProtNLM"/>
    </source>
</evidence>
<comment type="caution">
    <text evidence="2">The sequence shown here is derived from an EMBL/GenBank/DDBJ whole genome shotgun (WGS) entry which is preliminary data.</text>
</comment>
<protein>
    <recommendedName>
        <fullName evidence="4">Ubiquitinyl hydrolase 1</fullName>
    </recommendedName>
</protein>
<reference evidence="2 3" key="1">
    <citation type="submission" date="2024-02" db="EMBL/GenBank/DDBJ databases">
        <authorList>
            <person name="Chen Y."/>
            <person name="Shah S."/>
            <person name="Dougan E. K."/>
            <person name="Thang M."/>
            <person name="Chan C."/>
        </authorList>
    </citation>
    <scope>NUCLEOTIDE SEQUENCE [LARGE SCALE GENOMIC DNA]</scope>
</reference>